<evidence type="ECO:0000256" key="2">
    <source>
        <dbReference type="ARBA" id="ARBA00023180"/>
    </source>
</evidence>
<comment type="caution">
    <text evidence="3">The sequence shown here is derived from an EMBL/GenBank/DDBJ whole genome shotgun (WGS) entry which is preliminary data.</text>
</comment>
<dbReference type="PANTHER" id="PTHR19971">
    <property type="entry name" value="SIGNAL-REGULATORY PROTEIN BETA"/>
    <property type="match status" value="1"/>
</dbReference>
<evidence type="ECO:0008006" key="5">
    <source>
        <dbReference type="Google" id="ProtNLM"/>
    </source>
</evidence>
<evidence type="ECO:0000256" key="1">
    <source>
        <dbReference type="ARBA" id="ARBA00023157"/>
    </source>
</evidence>
<keyword evidence="1" id="KW-1015">Disulfide bond</keyword>
<evidence type="ECO:0000313" key="3">
    <source>
        <dbReference type="EMBL" id="KAF5924848.1"/>
    </source>
</evidence>
<dbReference type="Gene3D" id="2.60.40.10">
    <property type="entry name" value="Immunoglobulins"/>
    <property type="match status" value="1"/>
</dbReference>
<dbReference type="AlphaFoldDB" id="A0A7J7FAC3"/>
<sequence>MQVQKLQNVDGPGSLRWGKQRPWEWLLCGPSNGSSCPLISRPKAVYSTSASCPPRPKAAAGHQCLCHLCPQEVEGLTVSCGAGRAGQHLSHKGQISKRGQPTGHTDVTDCVNWGDNHLELQCTRFTPKWAHLMVQADWVKPGINLQFQKRSFSQSKRNWIQHQIGQHRLISIRISEICLADASTYYCVKFEEGKPDREYQSGWGTQVPVI</sequence>
<proteinExistence type="predicted"/>
<name>A0A7J7FAC3_DICBM</name>
<dbReference type="EMBL" id="JACDTQ010000823">
    <property type="protein sequence ID" value="KAF5924848.1"/>
    <property type="molecule type" value="Genomic_DNA"/>
</dbReference>
<evidence type="ECO:0000313" key="4">
    <source>
        <dbReference type="Proteomes" id="UP000551758"/>
    </source>
</evidence>
<keyword evidence="4" id="KW-1185">Reference proteome</keyword>
<reference evidence="3 4" key="1">
    <citation type="journal article" date="2020" name="Mol. Biol. Evol.">
        <title>Interspecific Gene Flow and the Evolution of Specialization in Black and White Rhinoceros.</title>
        <authorList>
            <person name="Moodley Y."/>
            <person name="Westbury M.V."/>
            <person name="Russo I.M."/>
            <person name="Gopalakrishnan S."/>
            <person name="Rakotoarivelo A."/>
            <person name="Olsen R.A."/>
            <person name="Prost S."/>
            <person name="Tunstall T."/>
            <person name="Ryder O.A."/>
            <person name="Dalen L."/>
            <person name="Bruford M.W."/>
        </authorList>
    </citation>
    <scope>NUCLEOTIDE SEQUENCE [LARGE SCALE GENOMIC DNA]</scope>
    <source>
        <strain evidence="3">SBR-YM</strain>
        <tissue evidence="3">Skin</tissue>
    </source>
</reference>
<gene>
    <name evidence="3" type="ORF">HPG69_008520</name>
</gene>
<dbReference type="InterPro" id="IPR051755">
    <property type="entry name" value="Ig-like_CS_Receptor"/>
</dbReference>
<feature type="non-terminal residue" evidence="3">
    <location>
        <position position="1"/>
    </location>
</feature>
<keyword evidence="2" id="KW-0325">Glycoprotein</keyword>
<organism evidence="3 4">
    <name type="scientific">Diceros bicornis minor</name>
    <name type="common">South-central black rhinoceros</name>
    <dbReference type="NCBI Taxonomy" id="77932"/>
    <lineage>
        <taxon>Eukaryota</taxon>
        <taxon>Metazoa</taxon>
        <taxon>Chordata</taxon>
        <taxon>Craniata</taxon>
        <taxon>Vertebrata</taxon>
        <taxon>Euteleostomi</taxon>
        <taxon>Mammalia</taxon>
        <taxon>Eutheria</taxon>
        <taxon>Laurasiatheria</taxon>
        <taxon>Perissodactyla</taxon>
        <taxon>Rhinocerotidae</taxon>
        <taxon>Diceros</taxon>
    </lineage>
</organism>
<accession>A0A7J7FAC3</accession>
<dbReference type="InterPro" id="IPR013783">
    <property type="entry name" value="Ig-like_fold"/>
</dbReference>
<protein>
    <recommendedName>
        <fullName evidence="5">Immunoglobulin V-set domain-containing protein</fullName>
    </recommendedName>
</protein>
<dbReference type="Proteomes" id="UP000551758">
    <property type="component" value="Unassembled WGS sequence"/>
</dbReference>